<keyword evidence="2" id="KW-1185">Reference proteome</keyword>
<name>A0A939QEK6_9MICO</name>
<proteinExistence type="predicted"/>
<sequence length="63" mass="7316">MQIETDVWAVMRNSPDVPAAMIYRISDRIQVAKYLVMTWHAEPHRQRMIAMCDSLEHVNVSSS</sequence>
<dbReference type="RefSeq" id="WP_208238135.1">
    <property type="nucleotide sequence ID" value="NZ_BAAAQU010000001.1"/>
</dbReference>
<reference evidence="1" key="1">
    <citation type="submission" date="2021-03" db="EMBL/GenBank/DDBJ databases">
        <title>Leucobacter chromiisoli sp. nov., isolated from chromium-containing soil of chemical plant.</title>
        <authorList>
            <person name="Xu Z."/>
        </authorList>
    </citation>
    <scope>NUCLEOTIDE SEQUENCE</scope>
    <source>
        <strain evidence="1">K 70/01</strain>
    </source>
</reference>
<dbReference type="Proteomes" id="UP000668403">
    <property type="component" value="Unassembled WGS sequence"/>
</dbReference>
<gene>
    <name evidence="1" type="ORF">J4H85_06880</name>
</gene>
<accession>A0A939QEK6</accession>
<dbReference type="AlphaFoldDB" id="A0A939QEK6"/>
<dbReference type="EMBL" id="JAGFBF010000004">
    <property type="protein sequence ID" value="MBO2989718.1"/>
    <property type="molecule type" value="Genomic_DNA"/>
</dbReference>
<organism evidence="1 2">
    <name type="scientific">Leucobacter tardus</name>
    <dbReference type="NCBI Taxonomy" id="501483"/>
    <lineage>
        <taxon>Bacteria</taxon>
        <taxon>Bacillati</taxon>
        <taxon>Actinomycetota</taxon>
        <taxon>Actinomycetes</taxon>
        <taxon>Micrococcales</taxon>
        <taxon>Microbacteriaceae</taxon>
        <taxon>Leucobacter</taxon>
    </lineage>
</organism>
<evidence type="ECO:0000313" key="1">
    <source>
        <dbReference type="EMBL" id="MBO2989718.1"/>
    </source>
</evidence>
<protein>
    <submittedName>
        <fullName evidence="1">Uncharacterized protein</fullName>
    </submittedName>
</protein>
<evidence type="ECO:0000313" key="2">
    <source>
        <dbReference type="Proteomes" id="UP000668403"/>
    </source>
</evidence>
<comment type="caution">
    <text evidence="1">The sequence shown here is derived from an EMBL/GenBank/DDBJ whole genome shotgun (WGS) entry which is preliminary data.</text>
</comment>